<evidence type="ECO:0000313" key="4">
    <source>
        <dbReference type="Proteomes" id="UP001597391"/>
    </source>
</evidence>
<accession>A0ABW5XCT5</accession>
<keyword evidence="2" id="KW-0812">Transmembrane</keyword>
<dbReference type="Proteomes" id="UP001597391">
    <property type="component" value="Unassembled WGS sequence"/>
</dbReference>
<protein>
    <submittedName>
        <fullName evidence="3">Uncharacterized protein</fullName>
    </submittedName>
</protein>
<sequence>MKAFLLSGWVLLAAACVIASFALSATRMMPLYDAVTVVALIYACFALYKLLPAGFTLAWPRKSAESRSGARDEISQLAWLLFGRDRNVSYGGMKHVRESAETVFMSVGIDLNREADLAYVQQRVGGKTVAALTRIDRTLNQSELRRLVEFLDDIENVLQQHPLPHRPTTAEPALSSHQGDSP</sequence>
<evidence type="ECO:0000256" key="2">
    <source>
        <dbReference type="SAM" id="Phobius"/>
    </source>
</evidence>
<organism evidence="3 4">
    <name type="scientific">Populibacterium corticicola</name>
    <dbReference type="NCBI Taxonomy" id="1812826"/>
    <lineage>
        <taxon>Bacteria</taxon>
        <taxon>Bacillati</taxon>
        <taxon>Actinomycetota</taxon>
        <taxon>Actinomycetes</taxon>
        <taxon>Micrococcales</taxon>
        <taxon>Jonesiaceae</taxon>
        <taxon>Populibacterium</taxon>
    </lineage>
</organism>
<reference evidence="4" key="1">
    <citation type="journal article" date="2019" name="Int. J. Syst. Evol. Microbiol.">
        <title>The Global Catalogue of Microorganisms (GCM) 10K type strain sequencing project: providing services to taxonomists for standard genome sequencing and annotation.</title>
        <authorList>
            <consortium name="The Broad Institute Genomics Platform"/>
            <consortium name="The Broad Institute Genome Sequencing Center for Infectious Disease"/>
            <person name="Wu L."/>
            <person name="Ma J."/>
        </authorList>
    </citation>
    <scope>NUCLEOTIDE SEQUENCE [LARGE SCALE GENOMIC DNA]</scope>
    <source>
        <strain evidence="4">KCTC 33576</strain>
    </source>
</reference>
<keyword evidence="2" id="KW-0472">Membrane</keyword>
<evidence type="ECO:0000313" key="3">
    <source>
        <dbReference type="EMBL" id="MFD2839569.1"/>
    </source>
</evidence>
<keyword evidence="2" id="KW-1133">Transmembrane helix</keyword>
<feature type="region of interest" description="Disordered" evidence="1">
    <location>
        <begin position="161"/>
        <end position="182"/>
    </location>
</feature>
<keyword evidence="4" id="KW-1185">Reference proteome</keyword>
<dbReference type="RefSeq" id="WP_377465056.1">
    <property type="nucleotide sequence ID" value="NZ_JBHUOP010000001.1"/>
</dbReference>
<dbReference type="EMBL" id="JBHUOP010000001">
    <property type="protein sequence ID" value="MFD2839569.1"/>
    <property type="molecule type" value="Genomic_DNA"/>
</dbReference>
<evidence type="ECO:0000256" key="1">
    <source>
        <dbReference type="SAM" id="MobiDB-lite"/>
    </source>
</evidence>
<dbReference type="PROSITE" id="PS51257">
    <property type="entry name" value="PROKAR_LIPOPROTEIN"/>
    <property type="match status" value="1"/>
</dbReference>
<name>A0ABW5XCT5_9MICO</name>
<comment type="caution">
    <text evidence="3">The sequence shown here is derived from an EMBL/GenBank/DDBJ whole genome shotgun (WGS) entry which is preliminary data.</text>
</comment>
<proteinExistence type="predicted"/>
<feature type="transmembrane region" description="Helical" evidence="2">
    <location>
        <begin position="34"/>
        <end position="59"/>
    </location>
</feature>
<gene>
    <name evidence="3" type="ORF">ACFSYH_03190</name>
</gene>